<dbReference type="Pfam" id="PF00072">
    <property type="entry name" value="Response_reg"/>
    <property type="match status" value="1"/>
</dbReference>
<dbReference type="InterPro" id="IPR001789">
    <property type="entry name" value="Sig_transdc_resp-reg_receiver"/>
</dbReference>
<dbReference type="EMBL" id="CCEJ010000001">
    <property type="protein sequence ID" value="CDR33170.1"/>
    <property type="molecule type" value="Genomic_DNA"/>
</dbReference>
<dbReference type="OrthoDB" id="9790669at2"/>
<dbReference type="CDD" id="cd17546">
    <property type="entry name" value="REC_hyHK_CKI1_RcsC-like"/>
    <property type="match status" value="1"/>
</dbReference>
<reference evidence="5" key="2">
    <citation type="submission" date="2014-09" db="EMBL/GenBank/DDBJ databases">
        <title>Criblamydia sequanensis harbors a mega-plasmid encoding arsenite resistance.</title>
        <authorList>
            <person name="Bertelli C."/>
            <person name="Goesmann A."/>
            <person name="Greub G."/>
        </authorList>
    </citation>
    <scope>NUCLEOTIDE SEQUENCE [LARGE SCALE GENOMIC DNA]</scope>
    <source>
        <strain evidence="5">CRIB-18</strain>
    </source>
</reference>
<dbReference type="STRING" id="1437425.CSEC_0331"/>
<keyword evidence="2" id="KW-0902">Two-component regulatory system</keyword>
<protein>
    <submittedName>
        <fullName evidence="5">Signal transduction response regulator</fullName>
    </submittedName>
</protein>
<keyword evidence="1 3" id="KW-0597">Phosphoprotein</keyword>
<dbReference type="SUPFAM" id="SSF52172">
    <property type="entry name" value="CheY-like"/>
    <property type="match status" value="1"/>
</dbReference>
<dbReference type="PROSITE" id="PS50110">
    <property type="entry name" value="RESPONSE_REGULATORY"/>
    <property type="match status" value="1"/>
</dbReference>
<gene>
    <name evidence="5" type="ORF">CSEC_0331</name>
</gene>
<evidence type="ECO:0000259" key="4">
    <source>
        <dbReference type="PROSITE" id="PS50110"/>
    </source>
</evidence>
<dbReference type="PANTHER" id="PTHR45339:SF1">
    <property type="entry name" value="HYBRID SIGNAL TRANSDUCTION HISTIDINE KINASE J"/>
    <property type="match status" value="1"/>
</dbReference>
<proteinExistence type="predicted"/>
<dbReference type="InterPro" id="IPR011006">
    <property type="entry name" value="CheY-like_superfamily"/>
</dbReference>
<evidence type="ECO:0000256" key="1">
    <source>
        <dbReference type="ARBA" id="ARBA00022553"/>
    </source>
</evidence>
<dbReference type="AlphaFoldDB" id="A0A090D045"/>
<accession>A0A090D045</accession>
<dbReference type="GO" id="GO:0000160">
    <property type="term" value="P:phosphorelay signal transduction system"/>
    <property type="evidence" value="ECO:0007669"/>
    <property type="project" value="UniProtKB-KW"/>
</dbReference>
<reference evidence="5" key="1">
    <citation type="submission" date="2013-12" db="EMBL/GenBank/DDBJ databases">
        <authorList>
            <person name="Linke B."/>
        </authorList>
    </citation>
    <scope>NUCLEOTIDE SEQUENCE [LARGE SCALE GENOMIC DNA]</scope>
    <source>
        <strain evidence="5">CRIB-18</strain>
    </source>
</reference>
<evidence type="ECO:0000256" key="2">
    <source>
        <dbReference type="ARBA" id="ARBA00023012"/>
    </source>
</evidence>
<name>A0A090D045_9BACT</name>
<feature type="domain" description="Response regulatory" evidence="4">
    <location>
        <begin position="6"/>
        <end position="123"/>
    </location>
</feature>
<comment type="caution">
    <text evidence="5">The sequence shown here is derived from an EMBL/GenBank/DDBJ whole genome shotgun (WGS) entry which is preliminary data.</text>
</comment>
<dbReference type="Gene3D" id="3.40.50.2300">
    <property type="match status" value="1"/>
</dbReference>
<dbReference type="RefSeq" id="WP_041016654.1">
    <property type="nucleotide sequence ID" value="NZ_CCEJ010000001.1"/>
</dbReference>
<sequence>MTEKKTILLAEDNYDNQELMKDIFETLQYEVDIANDGEEALEKWKNNKYDLIILDLHMPKKDGFQVSMEIRALEGQKSRIPIIALTASALASDRQKCLEFGMDDHISKPIDLDMLEKKLKKILHNK</sequence>
<evidence type="ECO:0000256" key="3">
    <source>
        <dbReference type="PROSITE-ProRule" id="PRU00169"/>
    </source>
</evidence>
<evidence type="ECO:0000313" key="6">
    <source>
        <dbReference type="Proteomes" id="UP000031552"/>
    </source>
</evidence>
<dbReference type="PANTHER" id="PTHR45339">
    <property type="entry name" value="HYBRID SIGNAL TRANSDUCTION HISTIDINE KINASE J"/>
    <property type="match status" value="1"/>
</dbReference>
<feature type="modified residue" description="4-aspartylphosphate" evidence="3">
    <location>
        <position position="55"/>
    </location>
</feature>
<dbReference type="eggNOG" id="COG0745">
    <property type="taxonomic scope" value="Bacteria"/>
</dbReference>
<dbReference type="SMART" id="SM00448">
    <property type="entry name" value="REC"/>
    <property type="match status" value="1"/>
</dbReference>
<keyword evidence="6" id="KW-1185">Reference proteome</keyword>
<organism evidence="5 6">
    <name type="scientific">Candidatus Criblamydia sequanensis CRIB-18</name>
    <dbReference type="NCBI Taxonomy" id="1437425"/>
    <lineage>
        <taxon>Bacteria</taxon>
        <taxon>Pseudomonadati</taxon>
        <taxon>Chlamydiota</taxon>
        <taxon>Chlamydiia</taxon>
        <taxon>Parachlamydiales</taxon>
        <taxon>Candidatus Criblamydiaceae</taxon>
        <taxon>Candidatus Criblamydia</taxon>
    </lineage>
</organism>
<dbReference type="Proteomes" id="UP000031552">
    <property type="component" value="Unassembled WGS sequence"/>
</dbReference>
<evidence type="ECO:0000313" key="5">
    <source>
        <dbReference type="EMBL" id="CDR33170.1"/>
    </source>
</evidence>